<dbReference type="PRINTS" id="PR00081">
    <property type="entry name" value="GDHRDH"/>
</dbReference>
<name>A0A7R9MJH5_9ACAR</name>
<dbReference type="PANTHER" id="PTHR43899:SF13">
    <property type="entry name" value="RH59310P"/>
    <property type="match status" value="1"/>
</dbReference>
<gene>
    <name evidence="4" type="ORF">ONB1V03_LOCUS17871</name>
</gene>
<keyword evidence="5" id="KW-1185">Reference proteome</keyword>
<dbReference type="PANTHER" id="PTHR43899">
    <property type="entry name" value="RH59310P"/>
    <property type="match status" value="1"/>
</dbReference>
<evidence type="ECO:0000256" key="1">
    <source>
        <dbReference type="ARBA" id="ARBA00004240"/>
    </source>
</evidence>
<dbReference type="InterPro" id="IPR036291">
    <property type="entry name" value="NAD(P)-bd_dom_sf"/>
</dbReference>
<reference evidence="4" key="1">
    <citation type="submission" date="2020-11" db="EMBL/GenBank/DDBJ databases">
        <authorList>
            <person name="Tran Van P."/>
        </authorList>
    </citation>
    <scope>NUCLEOTIDE SEQUENCE</scope>
</reference>
<protein>
    <submittedName>
        <fullName evidence="4">Uncharacterized protein</fullName>
    </submittedName>
</protein>
<evidence type="ECO:0000256" key="3">
    <source>
        <dbReference type="ARBA" id="ARBA00023002"/>
    </source>
</evidence>
<evidence type="ECO:0000313" key="5">
    <source>
        <dbReference type="Proteomes" id="UP000728032"/>
    </source>
</evidence>
<accession>A0A7R9MJH5</accession>
<dbReference type="Pfam" id="PF00106">
    <property type="entry name" value="adh_short"/>
    <property type="match status" value="1"/>
</dbReference>
<dbReference type="OrthoDB" id="5545019at2759"/>
<dbReference type="Proteomes" id="UP000728032">
    <property type="component" value="Unassembled WGS sequence"/>
</dbReference>
<dbReference type="EMBL" id="OC938048">
    <property type="protein sequence ID" value="CAD7661310.1"/>
    <property type="molecule type" value="Genomic_DNA"/>
</dbReference>
<evidence type="ECO:0000256" key="2">
    <source>
        <dbReference type="ARBA" id="ARBA00006484"/>
    </source>
</evidence>
<sequence>MNETYFKVNMFSYIRLIEIVLPKMVQQNRGIVINVSSQTALAPVPLMTTYAATKAFITFLSEGLSVEYESKGVTIQTVMPSMTKTKLLHGSHRSSFFAVTPEDFVSSAINTVGIETLTFGHWKHKLLVYIIEWFTYVCGNRFTANLALKVLKQSRDEYYMRINSKIE</sequence>
<dbReference type="InterPro" id="IPR020904">
    <property type="entry name" value="Sc_DH/Rdtase_CS"/>
</dbReference>
<dbReference type="InterPro" id="IPR051019">
    <property type="entry name" value="VLCFA-Steroid_DH"/>
</dbReference>
<dbReference type="GO" id="GO:0005783">
    <property type="term" value="C:endoplasmic reticulum"/>
    <property type="evidence" value="ECO:0007669"/>
    <property type="project" value="UniProtKB-SubCell"/>
</dbReference>
<organism evidence="4">
    <name type="scientific">Oppiella nova</name>
    <dbReference type="NCBI Taxonomy" id="334625"/>
    <lineage>
        <taxon>Eukaryota</taxon>
        <taxon>Metazoa</taxon>
        <taxon>Ecdysozoa</taxon>
        <taxon>Arthropoda</taxon>
        <taxon>Chelicerata</taxon>
        <taxon>Arachnida</taxon>
        <taxon>Acari</taxon>
        <taxon>Acariformes</taxon>
        <taxon>Sarcoptiformes</taxon>
        <taxon>Oribatida</taxon>
        <taxon>Brachypylina</taxon>
        <taxon>Oppioidea</taxon>
        <taxon>Oppiidae</taxon>
        <taxon>Oppiella</taxon>
    </lineage>
</organism>
<comment type="similarity">
    <text evidence="2">Belongs to the short-chain dehydrogenases/reductases (SDR) family.</text>
</comment>
<dbReference type="PROSITE" id="PS00061">
    <property type="entry name" value="ADH_SHORT"/>
    <property type="match status" value="1"/>
</dbReference>
<keyword evidence="3" id="KW-0560">Oxidoreductase</keyword>
<dbReference type="InterPro" id="IPR002347">
    <property type="entry name" value="SDR_fam"/>
</dbReference>
<dbReference type="EMBL" id="CAJPVJ010023223">
    <property type="protein sequence ID" value="CAG2178446.1"/>
    <property type="molecule type" value="Genomic_DNA"/>
</dbReference>
<proteinExistence type="inferred from homology"/>
<dbReference type="SUPFAM" id="SSF51735">
    <property type="entry name" value="NAD(P)-binding Rossmann-fold domains"/>
    <property type="match status" value="1"/>
</dbReference>
<comment type="subcellular location">
    <subcellularLocation>
        <location evidence="1">Endoplasmic reticulum</location>
    </subcellularLocation>
</comment>
<dbReference type="AlphaFoldDB" id="A0A7R9MJH5"/>
<evidence type="ECO:0000313" key="4">
    <source>
        <dbReference type="EMBL" id="CAD7661310.1"/>
    </source>
</evidence>
<dbReference type="Gene3D" id="3.40.50.720">
    <property type="entry name" value="NAD(P)-binding Rossmann-like Domain"/>
    <property type="match status" value="1"/>
</dbReference>
<dbReference type="GO" id="GO:0016491">
    <property type="term" value="F:oxidoreductase activity"/>
    <property type="evidence" value="ECO:0007669"/>
    <property type="project" value="UniProtKB-KW"/>
</dbReference>